<organism evidence="2 3">
    <name type="scientific">Adineta steineri</name>
    <dbReference type="NCBI Taxonomy" id="433720"/>
    <lineage>
        <taxon>Eukaryota</taxon>
        <taxon>Metazoa</taxon>
        <taxon>Spiralia</taxon>
        <taxon>Gnathifera</taxon>
        <taxon>Rotifera</taxon>
        <taxon>Eurotatoria</taxon>
        <taxon>Bdelloidea</taxon>
        <taxon>Adinetida</taxon>
        <taxon>Adinetidae</taxon>
        <taxon>Adineta</taxon>
    </lineage>
</organism>
<comment type="caution">
    <text evidence="2">The sequence shown here is derived from an EMBL/GenBank/DDBJ whole genome shotgun (WGS) entry which is preliminary data.</text>
</comment>
<name>A0A820JTD0_9BILA</name>
<dbReference type="EMBL" id="CAJOAZ010018976">
    <property type="protein sequence ID" value="CAF4331599.1"/>
    <property type="molecule type" value="Genomic_DNA"/>
</dbReference>
<protein>
    <submittedName>
        <fullName evidence="2">Uncharacterized protein</fullName>
    </submittedName>
</protein>
<evidence type="ECO:0000256" key="1">
    <source>
        <dbReference type="SAM" id="Coils"/>
    </source>
</evidence>
<feature type="coiled-coil region" evidence="1">
    <location>
        <begin position="9"/>
        <end position="99"/>
    </location>
</feature>
<reference evidence="2" key="1">
    <citation type="submission" date="2021-02" db="EMBL/GenBank/DDBJ databases">
        <authorList>
            <person name="Nowell W R."/>
        </authorList>
    </citation>
    <scope>NUCLEOTIDE SEQUENCE</scope>
</reference>
<evidence type="ECO:0000313" key="2">
    <source>
        <dbReference type="EMBL" id="CAF4331599.1"/>
    </source>
</evidence>
<accession>A0A820JTD0</accession>
<proteinExistence type="predicted"/>
<evidence type="ECO:0000313" key="3">
    <source>
        <dbReference type="Proteomes" id="UP000663844"/>
    </source>
</evidence>
<dbReference type="Proteomes" id="UP000663844">
    <property type="component" value="Unassembled WGS sequence"/>
</dbReference>
<gene>
    <name evidence="2" type="ORF">OXD698_LOCUS47725</name>
</gene>
<feature type="non-terminal residue" evidence="2">
    <location>
        <position position="104"/>
    </location>
</feature>
<dbReference type="AlphaFoldDB" id="A0A820JTD0"/>
<keyword evidence="1" id="KW-0175">Coiled coil</keyword>
<dbReference type="Gene3D" id="1.20.5.1160">
    <property type="entry name" value="Vasodilator-stimulated phosphoprotein"/>
    <property type="match status" value="1"/>
</dbReference>
<sequence>MSVGQEQDVNDLMNVRAELTQERDKLLNDITQLRRDLDNSAFKQNDLEKQIQESNEQIASLQEKITQTKNDNAKEAKKREQLELELKTSKQNLDLRNAEFKAQT</sequence>